<dbReference type="EMBL" id="BARV01015419">
    <property type="protein sequence ID" value="GAI30453.1"/>
    <property type="molecule type" value="Genomic_DNA"/>
</dbReference>
<reference evidence="2" key="1">
    <citation type="journal article" date="2014" name="Front. Microbiol.">
        <title>High frequency of phylogenetically diverse reductive dehalogenase-homologous genes in deep subseafloor sedimentary metagenomes.</title>
        <authorList>
            <person name="Kawai M."/>
            <person name="Futagami T."/>
            <person name="Toyoda A."/>
            <person name="Takaki Y."/>
            <person name="Nishi S."/>
            <person name="Hori S."/>
            <person name="Arai W."/>
            <person name="Tsubouchi T."/>
            <person name="Morono Y."/>
            <person name="Uchiyama I."/>
            <person name="Ito T."/>
            <person name="Fujiyama A."/>
            <person name="Inagaki F."/>
            <person name="Takami H."/>
        </authorList>
    </citation>
    <scope>NUCLEOTIDE SEQUENCE</scope>
    <source>
        <strain evidence="2">Expedition CK06-06</strain>
    </source>
</reference>
<evidence type="ECO:0008006" key="3">
    <source>
        <dbReference type="Google" id="ProtNLM"/>
    </source>
</evidence>
<dbReference type="Gene3D" id="2.120.10.30">
    <property type="entry name" value="TolB, C-terminal domain"/>
    <property type="match status" value="1"/>
</dbReference>
<evidence type="ECO:0000256" key="1">
    <source>
        <dbReference type="ARBA" id="ARBA00009820"/>
    </source>
</evidence>
<sequence length="221" mass="24418">AWSPDGERLAVIYKGDIWIASAEGGTPVQITKTPEHEIWLVWSPDGEMIAYMNRGGEEQILHVISVSGGEAAKILDTSAGRGDRYAWSPDSKEIAVISEGVLSAFPIAGGKARQILDLKHQGFWNGYAWGLSWHPDGKYLAFVSANISQQERGDYEGIFMVPAEGGKFTVLVADDPGEKYTLYWSPDGKWLSYNSDRFVKTRPEGAIWEADVSEFLKKSSD</sequence>
<evidence type="ECO:0000313" key="2">
    <source>
        <dbReference type="EMBL" id="GAI30453.1"/>
    </source>
</evidence>
<name>X1MGT2_9ZZZZ</name>
<dbReference type="Pfam" id="PF07676">
    <property type="entry name" value="PD40"/>
    <property type="match status" value="3"/>
</dbReference>
<protein>
    <recommendedName>
        <fullName evidence="3">Dipeptidylpeptidase IV N-terminal domain-containing protein</fullName>
    </recommendedName>
</protein>
<dbReference type="InterPro" id="IPR011042">
    <property type="entry name" value="6-blade_b-propeller_TolB-like"/>
</dbReference>
<gene>
    <name evidence="2" type="ORF">S06H3_26646</name>
</gene>
<accession>X1MGT2</accession>
<dbReference type="SUPFAM" id="SSF82171">
    <property type="entry name" value="DPP6 N-terminal domain-like"/>
    <property type="match status" value="1"/>
</dbReference>
<feature type="non-terminal residue" evidence="2">
    <location>
        <position position="1"/>
    </location>
</feature>
<dbReference type="AlphaFoldDB" id="X1MGT2"/>
<dbReference type="PANTHER" id="PTHR36842">
    <property type="entry name" value="PROTEIN TOLB HOMOLOG"/>
    <property type="match status" value="1"/>
</dbReference>
<proteinExistence type="inferred from homology"/>
<comment type="caution">
    <text evidence="2">The sequence shown here is derived from an EMBL/GenBank/DDBJ whole genome shotgun (WGS) entry which is preliminary data.</text>
</comment>
<organism evidence="2">
    <name type="scientific">marine sediment metagenome</name>
    <dbReference type="NCBI Taxonomy" id="412755"/>
    <lineage>
        <taxon>unclassified sequences</taxon>
        <taxon>metagenomes</taxon>
        <taxon>ecological metagenomes</taxon>
    </lineage>
</organism>
<dbReference type="PANTHER" id="PTHR36842:SF1">
    <property type="entry name" value="PROTEIN TOLB"/>
    <property type="match status" value="1"/>
</dbReference>
<comment type="similarity">
    <text evidence="1">Belongs to the TolB family.</text>
</comment>
<dbReference type="InterPro" id="IPR011659">
    <property type="entry name" value="WD40"/>
</dbReference>